<dbReference type="PROSITE" id="PS50404">
    <property type="entry name" value="GST_NTER"/>
    <property type="match status" value="1"/>
</dbReference>
<organism evidence="3 4">
    <name type="scientific">Pararhodobacter aggregans</name>
    <dbReference type="NCBI Taxonomy" id="404875"/>
    <lineage>
        <taxon>Bacteria</taxon>
        <taxon>Pseudomonadati</taxon>
        <taxon>Pseudomonadota</taxon>
        <taxon>Alphaproteobacteria</taxon>
        <taxon>Rhodobacterales</taxon>
        <taxon>Paracoccaceae</taxon>
        <taxon>Pararhodobacter</taxon>
    </lineage>
</organism>
<dbReference type="Gene3D" id="3.40.30.10">
    <property type="entry name" value="Glutaredoxin"/>
    <property type="match status" value="1"/>
</dbReference>
<dbReference type="PANTHER" id="PTHR44051">
    <property type="entry name" value="GLUTATHIONE S-TRANSFERASE-RELATED"/>
    <property type="match status" value="1"/>
</dbReference>
<dbReference type="AlphaFoldDB" id="A0A2T7UX24"/>
<dbReference type="InterPro" id="IPR036249">
    <property type="entry name" value="Thioredoxin-like_sf"/>
</dbReference>
<dbReference type="OrthoDB" id="9810080at2"/>
<reference evidence="3 4" key="1">
    <citation type="journal article" date="2011" name="Syst. Appl. Microbiol.">
        <title>Defluviimonas denitrificans gen. nov., sp. nov., and Pararhodobacter aggregans gen. nov., sp. nov., non-phototrophic Rhodobacteraceae from the biofilter of a marine aquaculture.</title>
        <authorList>
            <person name="Foesel B.U."/>
            <person name="Drake H.L."/>
            <person name="Schramm A."/>
        </authorList>
    </citation>
    <scope>NUCLEOTIDE SEQUENCE [LARGE SCALE GENOMIC DNA]</scope>
    <source>
        <strain evidence="3 4">D1-19</strain>
    </source>
</reference>
<dbReference type="SFLD" id="SFLDG00358">
    <property type="entry name" value="Main_(cytGST)"/>
    <property type="match status" value="1"/>
</dbReference>
<feature type="domain" description="GST N-terminal" evidence="1">
    <location>
        <begin position="1"/>
        <end position="79"/>
    </location>
</feature>
<dbReference type="Pfam" id="PF00043">
    <property type="entry name" value="GST_C"/>
    <property type="match status" value="1"/>
</dbReference>
<keyword evidence="3" id="KW-0808">Transferase</keyword>
<dbReference type="GO" id="GO:0016740">
    <property type="term" value="F:transferase activity"/>
    <property type="evidence" value="ECO:0007669"/>
    <property type="project" value="UniProtKB-KW"/>
</dbReference>
<evidence type="ECO:0000259" key="2">
    <source>
        <dbReference type="PROSITE" id="PS50405"/>
    </source>
</evidence>
<sequence>MIELWHCKDSRSLRALWTLEELGLDYRLHLLQFPPRLTDPGYTAINPLGTVPYLTDGATRMTESSAIAHYLARRYGEGGLALAPEDPAYGDWLNWLYHSDATLTFPQTLLLRYGRFEPKDRRQPQVVEDYTQWFFSRLKLVNARLEEHEYLAADRFTAADIAVGYALYLAETIGLGASLKPQTRAYLDRLTARPAFQRANALGAPSLGG</sequence>
<dbReference type="Pfam" id="PF13409">
    <property type="entry name" value="GST_N_2"/>
    <property type="match status" value="1"/>
</dbReference>
<dbReference type="InterPro" id="IPR004046">
    <property type="entry name" value="GST_C"/>
</dbReference>
<dbReference type="InterPro" id="IPR036282">
    <property type="entry name" value="Glutathione-S-Trfase_C_sf"/>
</dbReference>
<comment type="caution">
    <text evidence="3">The sequence shown here is derived from an EMBL/GenBank/DDBJ whole genome shotgun (WGS) entry which is preliminary data.</text>
</comment>
<dbReference type="SFLD" id="SFLDS00019">
    <property type="entry name" value="Glutathione_Transferase_(cytos"/>
    <property type="match status" value="1"/>
</dbReference>
<feature type="domain" description="GST C-terminal" evidence="2">
    <location>
        <begin position="85"/>
        <end position="207"/>
    </location>
</feature>
<keyword evidence="4" id="KW-1185">Reference proteome</keyword>
<evidence type="ECO:0000313" key="4">
    <source>
        <dbReference type="Proteomes" id="UP000244810"/>
    </source>
</evidence>
<dbReference type="SUPFAM" id="SSF47616">
    <property type="entry name" value="GST C-terminal domain-like"/>
    <property type="match status" value="1"/>
</dbReference>
<accession>A0A2T7UX24</accession>
<protein>
    <submittedName>
        <fullName evidence="3">Glutathione S-transferase</fullName>
    </submittedName>
</protein>
<dbReference type="Gene3D" id="1.20.1050.10">
    <property type="match status" value="1"/>
</dbReference>
<dbReference type="InterPro" id="IPR010987">
    <property type="entry name" value="Glutathione-S-Trfase_C-like"/>
</dbReference>
<dbReference type="InterPro" id="IPR004045">
    <property type="entry name" value="Glutathione_S-Trfase_N"/>
</dbReference>
<dbReference type="SFLD" id="SFLDG01150">
    <property type="entry name" value="Main.1:_Beta-like"/>
    <property type="match status" value="1"/>
</dbReference>
<dbReference type="SUPFAM" id="SSF52833">
    <property type="entry name" value="Thioredoxin-like"/>
    <property type="match status" value="1"/>
</dbReference>
<dbReference type="EMBL" id="QDDR01000001">
    <property type="protein sequence ID" value="PVE49232.1"/>
    <property type="molecule type" value="Genomic_DNA"/>
</dbReference>
<dbReference type="Proteomes" id="UP000244810">
    <property type="component" value="Unassembled WGS sequence"/>
</dbReference>
<dbReference type="PROSITE" id="PS50405">
    <property type="entry name" value="GST_CTER"/>
    <property type="match status" value="1"/>
</dbReference>
<dbReference type="CDD" id="cd03046">
    <property type="entry name" value="GST_N_GTT1_like"/>
    <property type="match status" value="1"/>
</dbReference>
<gene>
    <name evidence="3" type="ORF">DDE23_02150</name>
</gene>
<evidence type="ECO:0000259" key="1">
    <source>
        <dbReference type="PROSITE" id="PS50404"/>
    </source>
</evidence>
<proteinExistence type="predicted"/>
<dbReference type="RefSeq" id="WP_107749735.1">
    <property type="nucleotide sequence ID" value="NZ_QBKF01000001.1"/>
</dbReference>
<dbReference type="PANTHER" id="PTHR44051:SF21">
    <property type="entry name" value="GLUTATHIONE S-TRANSFERASE FAMILY PROTEIN"/>
    <property type="match status" value="1"/>
</dbReference>
<evidence type="ECO:0000313" key="3">
    <source>
        <dbReference type="EMBL" id="PVE49232.1"/>
    </source>
</evidence>
<name>A0A2T7UX24_9RHOB</name>
<dbReference type="InterPro" id="IPR040079">
    <property type="entry name" value="Glutathione_S-Trfase"/>
</dbReference>